<feature type="domain" description="N-acetyltransferase" evidence="3">
    <location>
        <begin position="1"/>
        <end position="146"/>
    </location>
</feature>
<evidence type="ECO:0000256" key="1">
    <source>
        <dbReference type="ARBA" id="ARBA00022679"/>
    </source>
</evidence>
<dbReference type="Gene3D" id="3.40.630.30">
    <property type="match status" value="1"/>
</dbReference>
<dbReference type="Proteomes" id="UP000316727">
    <property type="component" value="Unassembled WGS sequence"/>
</dbReference>
<evidence type="ECO:0000256" key="2">
    <source>
        <dbReference type="ARBA" id="ARBA00023315"/>
    </source>
</evidence>
<evidence type="ECO:0000259" key="3">
    <source>
        <dbReference type="PROSITE" id="PS51186"/>
    </source>
</evidence>
<dbReference type="CDD" id="cd04301">
    <property type="entry name" value="NAT_SF"/>
    <property type="match status" value="1"/>
</dbReference>
<dbReference type="InterPro" id="IPR016181">
    <property type="entry name" value="Acyl_CoA_acyltransferase"/>
</dbReference>
<gene>
    <name evidence="4" type="ORF">FJM65_04340</name>
</gene>
<dbReference type="SUPFAM" id="SSF55729">
    <property type="entry name" value="Acyl-CoA N-acyltransferases (Nat)"/>
    <property type="match status" value="1"/>
</dbReference>
<organism evidence="4 5">
    <name type="scientific">Pontibacter mangrovi</name>
    <dbReference type="NCBI Taxonomy" id="2589816"/>
    <lineage>
        <taxon>Bacteria</taxon>
        <taxon>Pseudomonadati</taxon>
        <taxon>Bacteroidota</taxon>
        <taxon>Cytophagia</taxon>
        <taxon>Cytophagales</taxon>
        <taxon>Hymenobacteraceae</taxon>
        <taxon>Pontibacter</taxon>
    </lineage>
</organism>
<dbReference type="Pfam" id="PF00583">
    <property type="entry name" value="Acetyltransf_1"/>
    <property type="match status" value="1"/>
</dbReference>
<evidence type="ECO:0000313" key="4">
    <source>
        <dbReference type="EMBL" id="TPE45275.1"/>
    </source>
</evidence>
<protein>
    <submittedName>
        <fullName evidence="4">GNAT family N-acetyltransferase</fullName>
    </submittedName>
</protein>
<dbReference type="OrthoDB" id="961272at2"/>
<evidence type="ECO:0000313" key="5">
    <source>
        <dbReference type="Proteomes" id="UP000316727"/>
    </source>
</evidence>
<dbReference type="InterPro" id="IPR050832">
    <property type="entry name" value="Bact_Acetyltransf"/>
</dbReference>
<keyword evidence="5" id="KW-1185">Reference proteome</keyword>
<sequence>MIRPYSPADKPKLLALLRLNTPTYFAEAEGADFAEYLDTRREEYFVVEENGELIGGGGINYFPEEGVARISWDVIHPAHQGKGIGRQLLQHRIRVVQSKPGMHTLIVRTTQLVYRFYEKGGFALEKTEKDFWAPGFDLYQMRMPLAKV</sequence>
<accession>A0A501W9X3</accession>
<dbReference type="InterPro" id="IPR000182">
    <property type="entry name" value="GNAT_dom"/>
</dbReference>
<dbReference type="RefSeq" id="WP_140619835.1">
    <property type="nucleotide sequence ID" value="NZ_VFRQ01000002.1"/>
</dbReference>
<dbReference type="EMBL" id="VFRQ01000002">
    <property type="protein sequence ID" value="TPE45275.1"/>
    <property type="molecule type" value="Genomic_DNA"/>
</dbReference>
<dbReference type="AlphaFoldDB" id="A0A501W9X3"/>
<comment type="caution">
    <text evidence="4">The sequence shown here is derived from an EMBL/GenBank/DDBJ whole genome shotgun (WGS) entry which is preliminary data.</text>
</comment>
<keyword evidence="1 4" id="KW-0808">Transferase</keyword>
<name>A0A501W9X3_9BACT</name>
<dbReference type="PROSITE" id="PS51186">
    <property type="entry name" value="GNAT"/>
    <property type="match status" value="1"/>
</dbReference>
<dbReference type="PANTHER" id="PTHR43877">
    <property type="entry name" value="AMINOALKYLPHOSPHONATE N-ACETYLTRANSFERASE-RELATED-RELATED"/>
    <property type="match status" value="1"/>
</dbReference>
<reference evidence="4 5" key="1">
    <citation type="submission" date="2019-06" db="EMBL/GenBank/DDBJ databases">
        <title>A novel bacterium of genus Pontibacter, isolated from marine sediment.</title>
        <authorList>
            <person name="Huang H."/>
            <person name="Mo K."/>
            <person name="Hu Y."/>
        </authorList>
    </citation>
    <scope>NUCLEOTIDE SEQUENCE [LARGE SCALE GENOMIC DNA]</scope>
    <source>
        <strain evidence="4 5">HB172049</strain>
    </source>
</reference>
<dbReference type="GO" id="GO:0016747">
    <property type="term" value="F:acyltransferase activity, transferring groups other than amino-acyl groups"/>
    <property type="evidence" value="ECO:0007669"/>
    <property type="project" value="InterPro"/>
</dbReference>
<keyword evidence="2" id="KW-0012">Acyltransferase</keyword>
<proteinExistence type="predicted"/>